<proteinExistence type="predicted"/>
<name>A0A7W7QHS0_9ACTN</name>
<feature type="domain" description="Beta-lactamase-related" evidence="1">
    <location>
        <begin position="11"/>
        <end position="320"/>
    </location>
</feature>
<dbReference type="InterPro" id="IPR012338">
    <property type="entry name" value="Beta-lactam/transpept-like"/>
</dbReference>
<evidence type="ECO:0000313" key="2">
    <source>
        <dbReference type="EMBL" id="MBB4913764.1"/>
    </source>
</evidence>
<dbReference type="PANTHER" id="PTHR46825:SF9">
    <property type="entry name" value="BETA-LACTAMASE-RELATED DOMAIN-CONTAINING PROTEIN"/>
    <property type="match status" value="1"/>
</dbReference>
<sequence length="453" mass="48061">MLEGLSEHCARTLATHGCASVSVAVAHRDRVVFAEAYGLADVARGVAATPETVYSIASVTKPITATAVCVAADRGLLNLDDPVEKHLPFRLPRHRDHSEPTLRQVLQHRAGFGGHYDFAYAGLPTVRHGVEHYATLYREPGSRFEYSNLGYGVLDTVLERATGRSAADFAADHVLDPLGLTGCRVGPSYEGERPTALRYSADGMPYPSYDTSHRGASLGWASAPDLARFGLLQVCGPGVLRPETAAATRTALPVTAELGYGLGWFVSRGGPYQTVAHSGGMGGVSAMLAVVPELELSVCVLANQTGSEVRTSVVNRVMAELVPDHTPASLPPGFSPERAVAVPQGLWEGHVRTEAGAVPLLLRVLPDSEAEVGLDGGEMVRADVVSASDDWDLRVSAPLQLPTEDARVNSPRLVLELNARHGHLVGAARAIKNGEGDGWLGNCLSHWCEATPV</sequence>
<dbReference type="Proteomes" id="UP000552644">
    <property type="component" value="Unassembled WGS sequence"/>
</dbReference>
<evidence type="ECO:0000313" key="3">
    <source>
        <dbReference type="Proteomes" id="UP000552644"/>
    </source>
</evidence>
<dbReference type="RefSeq" id="WP_184712500.1">
    <property type="nucleotide sequence ID" value="NZ_JACHJP010000001.1"/>
</dbReference>
<dbReference type="Pfam" id="PF00144">
    <property type="entry name" value="Beta-lactamase"/>
    <property type="match status" value="1"/>
</dbReference>
<protein>
    <submittedName>
        <fullName evidence="2">CubicO group peptidase (Beta-lactamase class C family)</fullName>
    </submittedName>
</protein>
<dbReference type="EMBL" id="JACHJP010000001">
    <property type="protein sequence ID" value="MBB4913764.1"/>
    <property type="molecule type" value="Genomic_DNA"/>
</dbReference>
<dbReference type="PANTHER" id="PTHR46825">
    <property type="entry name" value="D-ALANYL-D-ALANINE-CARBOXYPEPTIDASE/ENDOPEPTIDASE AMPH"/>
    <property type="match status" value="1"/>
</dbReference>
<dbReference type="Gene3D" id="3.40.710.10">
    <property type="entry name" value="DD-peptidase/beta-lactamase superfamily"/>
    <property type="match status" value="1"/>
</dbReference>
<accession>A0A7W7QHS0</accession>
<comment type="caution">
    <text evidence="2">The sequence shown here is derived from an EMBL/GenBank/DDBJ whole genome shotgun (WGS) entry which is preliminary data.</text>
</comment>
<dbReference type="InterPro" id="IPR001466">
    <property type="entry name" value="Beta-lactam-related"/>
</dbReference>
<evidence type="ECO:0000259" key="1">
    <source>
        <dbReference type="Pfam" id="PF00144"/>
    </source>
</evidence>
<dbReference type="InterPro" id="IPR050491">
    <property type="entry name" value="AmpC-like"/>
</dbReference>
<organism evidence="2 3">
    <name type="scientific">Streptosporangium saharense</name>
    <dbReference type="NCBI Taxonomy" id="1706840"/>
    <lineage>
        <taxon>Bacteria</taxon>
        <taxon>Bacillati</taxon>
        <taxon>Actinomycetota</taxon>
        <taxon>Actinomycetes</taxon>
        <taxon>Streptosporangiales</taxon>
        <taxon>Streptosporangiaceae</taxon>
        <taxon>Streptosporangium</taxon>
    </lineage>
</organism>
<keyword evidence="3" id="KW-1185">Reference proteome</keyword>
<dbReference type="AlphaFoldDB" id="A0A7W7QHS0"/>
<dbReference type="SUPFAM" id="SSF56601">
    <property type="entry name" value="beta-lactamase/transpeptidase-like"/>
    <property type="match status" value="1"/>
</dbReference>
<reference evidence="2 3" key="1">
    <citation type="submission" date="2020-08" db="EMBL/GenBank/DDBJ databases">
        <title>Genomic Encyclopedia of Type Strains, Phase III (KMG-III): the genomes of soil and plant-associated and newly described type strains.</title>
        <authorList>
            <person name="Whitman W."/>
        </authorList>
    </citation>
    <scope>NUCLEOTIDE SEQUENCE [LARGE SCALE GENOMIC DNA]</scope>
    <source>
        <strain evidence="2 3">CECT 8840</strain>
    </source>
</reference>
<gene>
    <name evidence="2" type="ORF">FHS44_000836</name>
</gene>